<dbReference type="Proteomes" id="UP000300879">
    <property type="component" value="Chromosome"/>
</dbReference>
<dbReference type="InterPro" id="IPR001279">
    <property type="entry name" value="Metallo-B-lactamas"/>
</dbReference>
<dbReference type="SUPFAM" id="SSF56281">
    <property type="entry name" value="Metallo-hydrolase/oxidoreductase"/>
    <property type="match status" value="1"/>
</dbReference>
<comment type="catalytic activity">
    <reaction evidence="1">
        <text>3',5'-cyclic CMP + H2O = CMP + H(+)</text>
        <dbReference type="Rhea" id="RHEA:72675"/>
        <dbReference type="ChEBI" id="CHEBI:15377"/>
        <dbReference type="ChEBI" id="CHEBI:15378"/>
        <dbReference type="ChEBI" id="CHEBI:58003"/>
        <dbReference type="ChEBI" id="CHEBI:60377"/>
    </reaction>
    <physiologicalReaction direction="left-to-right" evidence="1">
        <dbReference type="Rhea" id="RHEA:72676"/>
    </physiologicalReaction>
</comment>
<evidence type="ECO:0000256" key="1">
    <source>
        <dbReference type="ARBA" id="ARBA00034221"/>
    </source>
</evidence>
<feature type="domain" description="Metallo-beta-lactamase" evidence="4">
    <location>
        <begin position="11"/>
        <end position="216"/>
    </location>
</feature>
<keyword evidence="6" id="KW-1185">Reference proteome</keyword>
<name>A0A4P8XLX1_9BACL</name>
<gene>
    <name evidence="5" type="ORF">E6C60_3061</name>
</gene>
<organism evidence="5 6">
    <name type="scientific">Paenibacillus algicola</name>
    <dbReference type="NCBI Taxonomy" id="2565926"/>
    <lineage>
        <taxon>Bacteria</taxon>
        <taxon>Bacillati</taxon>
        <taxon>Bacillota</taxon>
        <taxon>Bacilli</taxon>
        <taxon>Bacillales</taxon>
        <taxon>Paenibacillaceae</taxon>
        <taxon>Paenibacillus</taxon>
    </lineage>
</organism>
<sequence length="251" mass="28287">MKVDILSSGSSGNCVSITTAERTILIDAGVARTKIEKRLLESGIRPDRIAAIFVTHAHNDHIKGLPLANKFRIPVWATEGEWQRISGVDEELRKVAETRWSKYETIELGGVRVYPFETHHDAREPVGYAIEDDVGNRCCVVFDTGKWTEEMLEMMEGSHYVLIEANHEPDMVELCSRPESVKARILSDIGHLSNEQTAAVLKRLIQGRGERIYLTHLSGENNTPQLAEMTVKMALRQRGFEAGKHYHLEVV</sequence>
<keyword evidence="5" id="KW-0378">Hydrolase</keyword>
<evidence type="ECO:0000256" key="3">
    <source>
        <dbReference type="ARBA" id="ARBA00048505"/>
    </source>
</evidence>
<evidence type="ECO:0000259" key="4">
    <source>
        <dbReference type="SMART" id="SM00849"/>
    </source>
</evidence>
<evidence type="ECO:0000313" key="5">
    <source>
        <dbReference type="EMBL" id="QCT03772.1"/>
    </source>
</evidence>
<dbReference type="AlphaFoldDB" id="A0A4P8XLX1"/>
<accession>A0A4P8XLX1</accession>
<dbReference type="SMART" id="SM00849">
    <property type="entry name" value="Lactamase_B"/>
    <property type="match status" value="1"/>
</dbReference>
<evidence type="ECO:0000256" key="2">
    <source>
        <dbReference type="ARBA" id="ARBA00034301"/>
    </source>
</evidence>
<dbReference type="PANTHER" id="PTHR47619:SF1">
    <property type="entry name" value="EXODEOXYRIBONUCLEASE WALJ"/>
    <property type="match status" value="1"/>
</dbReference>
<dbReference type="OrthoDB" id="9781189at2"/>
<comment type="catalytic activity">
    <reaction evidence="3">
        <text>3',5'-cyclic UMP + H2O = UMP + H(+)</text>
        <dbReference type="Rhea" id="RHEA:70575"/>
        <dbReference type="ChEBI" id="CHEBI:15377"/>
        <dbReference type="ChEBI" id="CHEBI:15378"/>
        <dbReference type="ChEBI" id="CHEBI:57865"/>
        <dbReference type="ChEBI" id="CHEBI:184387"/>
    </reaction>
    <physiologicalReaction direction="left-to-right" evidence="3">
        <dbReference type="Rhea" id="RHEA:70576"/>
    </physiologicalReaction>
</comment>
<dbReference type="Gene3D" id="3.60.15.10">
    <property type="entry name" value="Ribonuclease Z/Hydroxyacylglutathione hydrolase-like"/>
    <property type="match status" value="1"/>
</dbReference>
<dbReference type="Pfam" id="PF12706">
    <property type="entry name" value="Lactamase_B_2"/>
    <property type="match status" value="1"/>
</dbReference>
<dbReference type="RefSeq" id="WP_138226596.1">
    <property type="nucleotide sequence ID" value="NZ_CP040396.1"/>
</dbReference>
<comment type="function">
    <text evidence="2">Counteracts the endogenous Pycsar antiviral defense system. Phosphodiesterase that enables metal-dependent hydrolysis of host cyclic nucleotide Pycsar defense signals such as cCMP and cUMP.</text>
</comment>
<dbReference type="InterPro" id="IPR036866">
    <property type="entry name" value="RibonucZ/Hydroxyglut_hydro"/>
</dbReference>
<reference evidence="5 6" key="1">
    <citation type="submission" date="2019-05" db="EMBL/GenBank/DDBJ databases">
        <authorList>
            <person name="Chen C."/>
        </authorList>
    </citation>
    <scope>NUCLEOTIDE SEQUENCE [LARGE SCALE GENOMIC DNA]</scope>
    <source>
        <strain evidence="5 6">HB172198</strain>
    </source>
</reference>
<proteinExistence type="predicted"/>
<dbReference type="InterPro" id="IPR052533">
    <property type="entry name" value="WalJ/YycJ-like"/>
</dbReference>
<dbReference type="EMBL" id="CP040396">
    <property type="protein sequence ID" value="QCT03772.1"/>
    <property type="molecule type" value="Genomic_DNA"/>
</dbReference>
<dbReference type="KEGG" id="palo:E6C60_3061"/>
<dbReference type="GO" id="GO:0016787">
    <property type="term" value="F:hydrolase activity"/>
    <property type="evidence" value="ECO:0007669"/>
    <property type="project" value="UniProtKB-KW"/>
</dbReference>
<dbReference type="PANTHER" id="PTHR47619">
    <property type="entry name" value="METALLO-HYDROLASE YYCJ-RELATED"/>
    <property type="match status" value="1"/>
</dbReference>
<evidence type="ECO:0000313" key="6">
    <source>
        <dbReference type="Proteomes" id="UP000300879"/>
    </source>
</evidence>
<protein>
    <submittedName>
        <fullName evidence="5">Hydrolase-like protein</fullName>
    </submittedName>
</protein>